<feature type="region of interest" description="Disordered" evidence="3">
    <location>
        <begin position="1626"/>
        <end position="1665"/>
    </location>
</feature>
<feature type="compositionally biased region" description="Basic and acidic residues" evidence="3">
    <location>
        <begin position="1656"/>
        <end position="1665"/>
    </location>
</feature>
<dbReference type="Pfam" id="PF23586">
    <property type="entry name" value="Beta-prop_NWD2_C"/>
    <property type="match status" value="1"/>
</dbReference>
<evidence type="ECO:0000259" key="5">
    <source>
        <dbReference type="Pfam" id="PF25469"/>
    </source>
</evidence>
<evidence type="ECO:0000259" key="4">
    <source>
        <dbReference type="Pfam" id="PF23586"/>
    </source>
</evidence>
<dbReference type="InterPro" id="IPR027417">
    <property type="entry name" value="P-loop_NTPase"/>
</dbReference>
<dbReference type="SUPFAM" id="SSF50978">
    <property type="entry name" value="WD40 repeat-like"/>
    <property type="match status" value="1"/>
</dbReference>
<proteinExistence type="predicted"/>
<keyword evidence="2" id="KW-0677">Repeat</keyword>
<protein>
    <submittedName>
        <fullName evidence="6">Uncharacterized protein</fullName>
    </submittedName>
</protein>
<dbReference type="SUPFAM" id="SSF50969">
    <property type="entry name" value="YVTN repeat-like/Quinoprotein amine dehydrogenase"/>
    <property type="match status" value="1"/>
</dbReference>
<evidence type="ECO:0000256" key="1">
    <source>
        <dbReference type="ARBA" id="ARBA00022574"/>
    </source>
</evidence>
<evidence type="ECO:0000313" key="6">
    <source>
        <dbReference type="EMBL" id="TRY68421.1"/>
    </source>
</evidence>
<dbReference type="PANTHER" id="PTHR19871:SF14">
    <property type="entry name" value="DUF4062 DOMAIN-CONTAINING PROTEIN"/>
    <property type="match status" value="1"/>
</dbReference>
<name>A0A553NSL0_TIGCA</name>
<feature type="domain" description="NWD2 C-terminal beta-propeller" evidence="4">
    <location>
        <begin position="1275"/>
        <end position="1614"/>
    </location>
</feature>
<dbReference type="OMA" id="QQISYNY"/>
<keyword evidence="7" id="KW-1185">Reference proteome</keyword>
<keyword evidence="1" id="KW-0853">WD repeat</keyword>
<dbReference type="Gene3D" id="1.25.40.370">
    <property type="match status" value="1"/>
</dbReference>
<comment type="caution">
    <text evidence="6">The sequence shown here is derived from an EMBL/GenBank/DDBJ whole genome shotgun (WGS) entry which is preliminary data.</text>
</comment>
<evidence type="ECO:0000256" key="3">
    <source>
        <dbReference type="SAM" id="MobiDB-lite"/>
    </source>
</evidence>
<dbReference type="Gene3D" id="3.40.50.300">
    <property type="entry name" value="P-loop containing nucleotide triphosphate hydrolases"/>
    <property type="match status" value="1"/>
</dbReference>
<evidence type="ECO:0000256" key="2">
    <source>
        <dbReference type="ARBA" id="ARBA00022737"/>
    </source>
</evidence>
<dbReference type="InterPro" id="IPR036322">
    <property type="entry name" value="WD40_repeat_dom_sf"/>
</dbReference>
<reference evidence="6 7" key="1">
    <citation type="journal article" date="2018" name="Nat. Ecol. Evol.">
        <title>Genomic signatures of mitonuclear coevolution across populations of Tigriopus californicus.</title>
        <authorList>
            <person name="Barreto F.S."/>
            <person name="Watson E.T."/>
            <person name="Lima T.G."/>
            <person name="Willett C.S."/>
            <person name="Edmands S."/>
            <person name="Li W."/>
            <person name="Burton R.S."/>
        </authorList>
    </citation>
    <scope>NUCLEOTIDE SEQUENCE [LARGE SCALE GENOMIC DNA]</scope>
    <source>
        <strain evidence="6 7">San Diego</strain>
    </source>
</reference>
<dbReference type="STRING" id="6832.A0A553NSL0"/>
<dbReference type="PANTHER" id="PTHR19871">
    <property type="entry name" value="BETA TRANSDUCIN-RELATED PROTEIN"/>
    <property type="match status" value="1"/>
</dbReference>
<organism evidence="6 7">
    <name type="scientific">Tigriopus californicus</name>
    <name type="common">Marine copepod</name>
    <dbReference type="NCBI Taxonomy" id="6832"/>
    <lineage>
        <taxon>Eukaryota</taxon>
        <taxon>Metazoa</taxon>
        <taxon>Ecdysozoa</taxon>
        <taxon>Arthropoda</taxon>
        <taxon>Crustacea</taxon>
        <taxon>Multicrustacea</taxon>
        <taxon>Hexanauplia</taxon>
        <taxon>Copepoda</taxon>
        <taxon>Harpacticoida</taxon>
        <taxon>Harpacticidae</taxon>
        <taxon>Tigriopus</taxon>
    </lineage>
</organism>
<dbReference type="InterPro" id="IPR056534">
    <property type="entry name" value="Beta-prop_NWD2_C"/>
</dbReference>
<dbReference type="SMART" id="SM00320">
    <property type="entry name" value="WD40"/>
    <property type="match status" value="3"/>
</dbReference>
<dbReference type="InterPro" id="IPR011044">
    <property type="entry name" value="Quino_amine_DH_bsu"/>
</dbReference>
<sequence length="1665" mass="190336">MDEKTVDRIFAGCLEDLPPVSSKIVRIFTSSTFTDMLMERNTLMEYVYPKIKEYCREKHGLEFQVVDMRWGVRDEMTNEHMTTELCMTELTNCQRLSMGPNFIYFGGQKYGYRPIPTYIISSELAMLREVLVTMGNDVSLLDKWYRTDYNSVPPESILQPIDTYLVHFLNKRVPKLQARDSGIWWGTLYKMQLMLRKASHTLYVNGKMTHEQCHNYHMAVTEREVINGCLSVSSVKDHIIIYTRIINNINLQNLKRASAFIDINDRKVDQEAVKLLAHYRDELLPQKMKENNGIYKRYNVEWIGREGLATETHEEYLNDFINNFYKNVIKLVDRAMRKEDTSAQGKIITEILQHLHACKNSVKVFYGRVEELEHLKTYITGVSKQPFVLHGAGGSGKTAMLSMTACKSVNEWLSPAKPLLIVRYLGTTPDSSSLAPLLTSICQQLSYTFMLPFEDIPDDLVPLTAHMKELLNQATEEQPLLICLDSVDQLIGSQDGNKMSWLPTKLPKHCKIIVSVTREENNPLLCQDYELLTKMIEEKQNFLEVRALGEDLAWKVIKLWMEAAGRDLNNYQWRVVANAVAKCSLPIFCKLVFAEICRWKSYSKPQDTYLAHSVMDSIFLLFEKVETKHGWFLVSHALAYVTAAKSGVSETELEDLISLDDKVLDDIYQYHLPPVRRIPPLLWTRVRSDLPGYLSDSEADGVSVINWYHRQFKDAAKIRYFTTDVETIYFHSMMSDFFLGKWGGGTPKPFKFTEIQKHRFGLKSKDSEADRQIPAMPLVFYTKDGKISRYNLRKFGELPYHLVRCRQFEDLYSNVLFNYQWLYAKMSACPLQAVLSDFEDACSHVDDKDAKREIMLVADSLRLGGAILGQYPDMLAPQLVGRLLSEMKSNKNISNLLRQCDEEGLLQNALVPTYHCMHTPGGPLKYSLEGHQFAVFGFKLTSDFRYIVSVSNKFITWDVSTSDLARQVHPGVEGLMMDLEISPDNRFVAAYTNNNQTILLNNLISEFIIIDNPLSKEKNDAVQGLCLLDTNVIVYGQFGWVIFDMTGKELQNKQIFRDSPILKMIMVSLENFSILYWSGEEGNLEMIVETYKAGKLGAPMTFYSGIALNQEQSKIWLCDDEDCLVLSEFTWKNNGWSKGREFPGNKHPLLMIELSMDEIFVIGTFMTGFHLWRTKDENEFTILKLPSGIRNISTKMNKSNSCVLSSGHVYAVAGIRKELYIWSMHNGQLVKCLDAHFARIIDIQPLTIGSWNSVITSSIDRTVKVWNMNYIFEQVHHIDRHELQIDSVSLCTRLGIAVTVTRNCIGIWDLLTGKLRSKLADSALGAIVTQALVTANGDFIIAAESGFVLFWNVEKKVVTFKEEQKDILQVMFYEDELKCMVVSKVGVVPDLKARAVSRTFPEGEKNFEFDFPYKQYKSIILTSDAQFFIAYGFEKTKEMLFVYHAETGDFLHKILVKYPNFKEVAMIVALPDKPGHVALVDLDKGNIMDVKNKKYVRSIPQWGGRCSKDGRYGLYAPSRGGLDMLDLRHGTVVKTLIPKIAEGIFNVICKFNETNEYILYYHSGRKTLRIFRVADGVMIANYRVPSDLSSLESTTDGNSVVLGMVDGNLTVLTIADPKKAHIKDYLKQLPSRNQDKEETKDIGRKTPQQGRTPAVKRKEVGTSEE</sequence>
<dbReference type="Pfam" id="PF25469">
    <property type="entry name" value="WHD_NWD1"/>
    <property type="match status" value="1"/>
</dbReference>
<dbReference type="InterPro" id="IPR001680">
    <property type="entry name" value="WD40_rpt"/>
</dbReference>
<dbReference type="Gene3D" id="2.130.10.10">
    <property type="entry name" value="YVTN repeat-like/Quinoprotein amine dehydrogenase"/>
    <property type="match status" value="1"/>
</dbReference>
<feature type="domain" description="NWD1/2-like winged helix-turn-helix" evidence="5">
    <location>
        <begin position="618"/>
        <end position="726"/>
    </location>
</feature>
<dbReference type="FunFam" id="1.25.40.370:FF:000003">
    <property type="entry name" value="Leucine-rich repeat and WD repeat-containing protein"/>
    <property type="match status" value="1"/>
</dbReference>
<dbReference type="SUPFAM" id="SSF52540">
    <property type="entry name" value="P-loop containing nucleoside triphosphate hydrolases"/>
    <property type="match status" value="1"/>
</dbReference>
<dbReference type="InterPro" id="IPR057588">
    <property type="entry name" value="NWD1/2-like_WH"/>
</dbReference>
<feature type="compositionally biased region" description="Basic and acidic residues" evidence="3">
    <location>
        <begin position="1633"/>
        <end position="1644"/>
    </location>
</feature>
<evidence type="ECO:0000313" key="7">
    <source>
        <dbReference type="Proteomes" id="UP000318571"/>
    </source>
</evidence>
<dbReference type="OrthoDB" id="2325716at2759"/>
<dbReference type="Proteomes" id="UP000318571">
    <property type="component" value="Chromosome 1"/>
</dbReference>
<dbReference type="InterPro" id="IPR052752">
    <property type="entry name" value="NACHT-WD_repeat"/>
</dbReference>
<dbReference type="InterPro" id="IPR015943">
    <property type="entry name" value="WD40/YVTN_repeat-like_dom_sf"/>
</dbReference>
<gene>
    <name evidence="6" type="ORF">TCAL_02509</name>
</gene>
<dbReference type="EMBL" id="VCGU01000010">
    <property type="protein sequence ID" value="TRY68421.1"/>
    <property type="molecule type" value="Genomic_DNA"/>
</dbReference>
<accession>A0A553NSL0</accession>